<reference evidence="2" key="1">
    <citation type="submission" date="2018-02" db="EMBL/GenBank/DDBJ databases">
        <title>Rhizophora mucronata_Transcriptome.</title>
        <authorList>
            <person name="Meera S.P."/>
            <person name="Sreeshan A."/>
            <person name="Augustine A."/>
        </authorList>
    </citation>
    <scope>NUCLEOTIDE SEQUENCE</scope>
    <source>
        <tissue evidence="2">Leaf</tissue>
    </source>
</reference>
<proteinExistence type="predicted"/>
<accession>A0A2P2NDX8</accession>
<dbReference type="EMBL" id="GGEC01060202">
    <property type="protein sequence ID" value="MBX40686.1"/>
    <property type="molecule type" value="Transcribed_RNA"/>
</dbReference>
<dbReference type="AlphaFoldDB" id="A0A2P2NDX8"/>
<sequence length="21" mass="2411">MGCFEGRRGSYQGKENNNHLL</sequence>
<evidence type="ECO:0000256" key="1">
    <source>
        <dbReference type="SAM" id="MobiDB-lite"/>
    </source>
</evidence>
<feature type="region of interest" description="Disordered" evidence="1">
    <location>
        <begin position="1"/>
        <end position="21"/>
    </location>
</feature>
<evidence type="ECO:0000313" key="2">
    <source>
        <dbReference type="EMBL" id="MBX40686.1"/>
    </source>
</evidence>
<protein>
    <submittedName>
        <fullName evidence="2">Uncharacterized protein</fullName>
    </submittedName>
</protein>
<organism evidence="2">
    <name type="scientific">Rhizophora mucronata</name>
    <name type="common">Asiatic mangrove</name>
    <dbReference type="NCBI Taxonomy" id="61149"/>
    <lineage>
        <taxon>Eukaryota</taxon>
        <taxon>Viridiplantae</taxon>
        <taxon>Streptophyta</taxon>
        <taxon>Embryophyta</taxon>
        <taxon>Tracheophyta</taxon>
        <taxon>Spermatophyta</taxon>
        <taxon>Magnoliopsida</taxon>
        <taxon>eudicotyledons</taxon>
        <taxon>Gunneridae</taxon>
        <taxon>Pentapetalae</taxon>
        <taxon>rosids</taxon>
        <taxon>fabids</taxon>
        <taxon>Malpighiales</taxon>
        <taxon>Rhizophoraceae</taxon>
        <taxon>Rhizophora</taxon>
    </lineage>
</organism>
<name>A0A2P2NDX8_RHIMU</name>